<reference evidence="1 2" key="1">
    <citation type="submission" date="2013-11" db="EMBL/GenBank/DDBJ databases">
        <title>The Genome Sequence of Phytophthora parasitica P1569.</title>
        <authorList>
            <consortium name="The Broad Institute Genomics Platform"/>
            <person name="Russ C."/>
            <person name="Tyler B."/>
            <person name="Panabieres F."/>
            <person name="Shan W."/>
            <person name="Tripathy S."/>
            <person name="Grunwald N."/>
            <person name="Machado M."/>
            <person name="Johnson C.S."/>
            <person name="Arredondo F."/>
            <person name="Hong C."/>
            <person name="Coffey M."/>
            <person name="Young S.K."/>
            <person name="Zeng Q."/>
            <person name="Gargeya S."/>
            <person name="Fitzgerald M."/>
            <person name="Abouelleil A."/>
            <person name="Alvarado L."/>
            <person name="Chapman S.B."/>
            <person name="Gainer-Dewar J."/>
            <person name="Goldberg J."/>
            <person name="Griggs A."/>
            <person name="Gujja S."/>
            <person name="Hansen M."/>
            <person name="Howarth C."/>
            <person name="Imamovic A."/>
            <person name="Ireland A."/>
            <person name="Larimer J."/>
            <person name="McCowan C."/>
            <person name="Murphy C."/>
            <person name="Pearson M."/>
            <person name="Poon T.W."/>
            <person name="Priest M."/>
            <person name="Roberts A."/>
            <person name="Saif S."/>
            <person name="Shea T."/>
            <person name="Sykes S."/>
            <person name="Wortman J."/>
            <person name="Nusbaum C."/>
            <person name="Birren B."/>
        </authorList>
    </citation>
    <scope>NUCLEOTIDE SEQUENCE [LARGE SCALE GENOMIC DNA]</scope>
    <source>
        <strain evidence="1 2">P1569</strain>
    </source>
</reference>
<dbReference type="InterPro" id="IPR012337">
    <property type="entry name" value="RNaseH-like_sf"/>
</dbReference>
<dbReference type="HOGENOM" id="CLU_037484_0_1_1"/>
<sequence length="502" mass="56050">MTDTLLSAPPTRPTFSPRQIATFFFSPCADKEGLPTGVYACKSCGRCRKLTPKTGYSNLVSHVRTAHPDFESSMRDATVASTGTLLPWVSQKASNRYAWLRWVIMGNLPFSFCESNETRRYTNLNPIFEETLTAIMEAVTKAVEKAIGDEMSENFGLVLDGWTHAPAFVAGPCDEQPQQLNAESHLTAIKRFLPFFGKSVSGCLFLVGDNCAVNKRVSDLLGVPLVGCSSHRLNLAVRDFLEPSEDDLEGVQQLMRKLRTLKQAANLRTKTPLRAVLRQDTRWSSTFSMLKRYFRIREFISADDDELADYLPSRTAHRKLAALLASLEDLESVSKRLQSNGLTLLDALYLFDGLMEIQPSFAKYIGKLARFCLFQLLLDSPTPDFEKAVVKVLTGHAALLTDAETATLKPFKRRASMTSVTERAAVTKEGFAERILNRCKVPAAPATYMLLGAIPPTSNIVERLFSMARAVLRHERHRLSPILLEMILFLKVNSSRWDVATV</sequence>
<evidence type="ECO:0008006" key="3">
    <source>
        <dbReference type="Google" id="ProtNLM"/>
    </source>
</evidence>
<proteinExistence type="predicted"/>
<dbReference type="EMBL" id="ANIZ01001419">
    <property type="protein sequence ID" value="ETI47594.1"/>
    <property type="molecule type" value="Genomic_DNA"/>
</dbReference>
<dbReference type="eggNOG" id="ENOG502SGIM">
    <property type="taxonomic scope" value="Eukaryota"/>
</dbReference>
<dbReference type="PANTHER" id="PTHR40866">
    <property type="entry name" value="BED-TYPE DOMAIN-CONTAINING PROTEIN"/>
    <property type="match status" value="1"/>
</dbReference>
<accession>V9F7X2</accession>
<keyword evidence="2" id="KW-1185">Reference proteome</keyword>
<evidence type="ECO:0000313" key="2">
    <source>
        <dbReference type="Proteomes" id="UP000018721"/>
    </source>
</evidence>
<name>V9F7X2_PHYNI</name>
<dbReference type="SUPFAM" id="SSF53098">
    <property type="entry name" value="Ribonuclease H-like"/>
    <property type="match status" value="1"/>
</dbReference>
<protein>
    <recommendedName>
        <fullName evidence="3">BED-type domain-containing protein</fullName>
    </recommendedName>
</protein>
<dbReference type="OrthoDB" id="121869at2759"/>
<gene>
    <name evidence="1" type="ORF">F443_08225</name>
</gene>
<dbReference type="PANTHER" id="PTHR40866:SF1">
    <property type="entry name" value="BED-TYPE DOMAIN-CONTAINING PROTEIN"/>
    <property type="match status" value="1"/>
</dbReference>
<dbReference type="AlphaFoldDB" id="V9F7X2"/>
<organism evidence="1 2">
    <name type="scientific">Phytophthora nicotianae P1569</name>
    <dbReference type="NCBI Taxonomy" id="1317065"/>
    <lineage>
        <taxon>Eukaryota</taxon>
        <taxon>Sar</taxon>
        <taxon>Stramenopiles</taxon>
        <taxon>Oomycota</taxon>
        <taxon>Peronosporomycetes</taxon>
        <taxon>Peronosporales</taxon>
        <taxon>Peronosporaceae</taxon>
        <taxon>Phytophthora</taxon>
    </lineage>
</organism>
<dbReference type="Proteomes" id="UP000018721">
    <property type="component" value="Unassembled WGS sequence"/>
</dbReference>
<comment type="caution">
    <text evidence="1">The sequence shown here is derived from an EMBL/GenBank/DDBJ whole genome shotgun (WGS) entry which is preliminary data.</text>
</comment>
<evidence type="ECO:0000313" key="1">
    <source>
        <dbReference type="EMBL" id="ETI47594.1"/>
    </source>
</evidence>